<sequence length="147" mass="15841">MIAVSLPSYRSVLMIASEMPDLELAATHKSTYNSAIAIPCFLNTAEFKTMPETPPRNNIFFPLTIVAGTLFAITILAVTMATLSDPRAPVAKFLNAYAGILIGVEVGAILTLGFLAMTVDRLHTLRENRMTITNPPEAETSTKGPES</sequence>
<keyword evidence="3" id="KW-1185">Reference proteome</keyword>
<name>A0A5C6BL79_9PLAN</name>
<dbReference type="AlphaFoldDB" id="A0A5C6BL79"/>
<proteinExistence type="predicted"/>
<accession>A0A5C6BL79</accession>
<comment type="caution">
    <text evidence="2">The sequence shown here is derived from an EMBL/GenBank/DDBJ whole genome shotgun (WGS) entry which is preliminary data.</text>
</comment>
<evidence type="ECO:0000313" key="2">
    <source>
        <dbReference type="EMBL" id="TWU12417.1"/>
    </source>
</evidence>
<protein>
    <submittedName>
        <fullName evidence="2">Uncharacterized protein</fullName>
    </submittedName>
</protein>
<gene>
    <name evidence="2" type="ORF">CA54_12410</name>
</gene>
<evidence type="ECO:0000313" key="3">
    <source>
        <dbReference type="Proteomes" id="UP000320735"/>
    </source>
</evidence>
<feature type="transmembrane region" description="Helical" evidence="1">
    <location>
        <begin position="59"/>
        <end position="84"/>
    </location>
</feature>
<dbReference type="EMBL" id="SJPP01000001">
    <property type="protein sequence ID" value="TWU12417.1"/>
    <property type="molecule type" value="Genomic_DNA"/>
</dbReference>
<keyword evidence="1" id="KW-0812">Transmembrane</keyword>
<reference evidence="2 3" key="1">
    <citation type="submission" date="2019-02" db="EMBL/GenBank/DDBJ databases">
        <title>Deep-cultivation of Planctomycetes and their phenomic and genomic characterization uncovers novel biology.</title>
        <authorList>
            <person name="Wiegand S."/>
            <person name="Jogler M."/>
            <person name="Boedeker C."/>
            <person name="Pinto D."/>
            <person name="Vollmers J."/>
            <person name="Rivas-Marin E."/>
            <person name="Kohn T."/>
            <person name="Peeters S.H."/>
            <person name="Heuer A."/>
            <person name="Rast P."/>
            <person name="Oberbeckmann S."/>
            <person name="Bunk B."/>
            <person name="Jeske O."/>
            <person name="Meyerdierks A."/>
            <person name="Storesund J.E."/>
            <person name="Kallscheuer N."/>
            <person name="Luecker S."/>
            <person name="Lage O.M."/>
            <person name="Pohl T."/>
            <person name="Merkel B.J."/>
            <person name="Hornburger P."/>
            <person name="Mueller R.-W."/>
            <person name="Bruemmer F."/>
            <person name="Labrenz M."/>
            <person name="Spormann A.M."/>
            <person name="Op Den Camp H."/>
            <person name="Overmann J."/>
            <person name="Amann R."/>
            <person name="Jetten M.S.M."/>
            <person name="Mascher T."/>
            <person name="Medema M.H."/>
            <person name="Devos D.P."/>
            <person name="Kaster A.-K."/>
            <person name="Ovreas L."/>
            <person name="Rohde M."/>
            <person name="Galperin M.Y."/>
            <person name="Jogler C."/>
        </authorList>
    </citation>
    <scope>NUCLEOTIDE SEQUENCE [LARGE SCALE GENOMIC DNA]</scope>
    <source>
        <strain evidence="2 3">CA54</strain>
    </source>
</reference>
<evidence type="ECO:0000256" key="1">
    <source>
        <dbReference type="SAM" id="Phobius"/>
    </source>
</evidence>
<feature type="transmembrane region" description="Helical" evidence="1">
    <location>
        <begin position="96"/>
        <end position="119"/>
    </location>
</feature>
<organism evidence="2 3">
    <name type="scientific">Symmachiella macrocystis</name>
    <dbReference type="NCBI Taxonomy" id="2527985"/>
    <lineage>
        <taxon>Bacteria</taxon>
        <taxon>Pseudomonadati</taxon>
        <taxon>Planctomycetota</taxon>
        <taxon>Planctomycetia</taxon>
        <taxon>Planctomycetales</taxon>
        <taxon>Planctomycetaceae</taxon>
        <taxon>Symmachiella</taxon>
    </lineage>
</organism>
<keyword evidence="1" id="KW-1133">Transmembrane helix</keyword>
<dbReference type="Proteomes" id="UP000320735">
    <property type="component" value="Unassembled WGS sequence"/>
</dbReference>
<keyword evidence="1" id="KW-0472">Membrane</keyword>